<protein>
    <recommendedName>
        <fullName evidence="4">Protein sprouty homolog 2</fullName>
    </recommendedName>
</protein>
<gene>
    <name evidence="9" type="primary">spry2</name>
</gene>
<dbReference type="GO" id="GO:0016020">
    <property type="term" value="C:membrane"/>
    <property type="evidence" value="ECO:0007669"/>
    <property type="project" value="UniProtKB-SubCell"/>
</dbReference>
<evidence type="ECO:0000256" key="2">
    <source>
        <dbReference type="ARBA" id="ARBA00004496"/>
    </source>
</evidence>
<feature type="region of interest" description="Disordered" evidence="8">
    <location>
        <begin position="48"/>
        <end position="100"/>
    </location>
</feature>
<dbReference type="Pfam" id="PF05210">
    <property type="entry name" value="Sprouty"/>
    <property type="match status" value="1"/>
</dbReference>
<dbReference type="InParanoid" id="A0A674PNK6"/>
<evidence type="ECO:0000256" key="7">
    <source>
        <dbReference type="ARBA" id="ARBA00023136"/>
    </source>
</evidence>
<dbReference type="GO" id="GO:0001525">
    <property type="term" value="P:angiogenesis"/>
    <property type="evidence" value="ECO:0007669"/>
    <property type="project" value="Ensembl"/>
</dbReference>
<dbReference type="PROSITE" id="PS51227">
    <property type="entry name" value="SPR"/>
    <property type="match status" value="1"/>
</dbReference>
<dbReference type="GO" id="GO:0005829">
    <property type="term" value="C:cytosol"/>
    <property type="evidence" value="ECO:0007669"/>
    <property type="project" value="TreeGrafter"/>
</dbReference>
<evidence type="ECO:0000256" key="1">
    <source>
        <dbReference type="ARBA" id="ARBA00004370"/>
    </source>
</evidence>
<proteinExistence type="inferred from homology"/>
<dbReference type="GO" id="GO:0040037">
    <property type="term" value="P:negative regulation of fibroblast growth factor receptor signaling pathway"/>
    <property type="evidence" value="ECO:0007669"/>
    <property type="project" value="Ensembl"/>
</dbReference>
<dbReference type="AlphaFoldDB" id="A0A674PNK6"/>
<keyword evidence="7" id="KW-0472">Membrane</keyword>
<reference evidence="9" key="2">
    <citation type="submission" date="2025-08" db="UniProtKB">
        <authorList>
            <consortium name="Ensembl"/>
        </authorList>
    </citation>
    <scope>IDENTIFICATION</scope>
</reference>
<feature type="region of interest" description="Disordered" evidence="8">
    <location>
        <begin position="113"/>
        <end position="185"/>
    </location>
</feature>
<evidence type="ECO:0000256" key="5">
    <source>
        <dbReference type="ARBA" id="ARBA00022473"/>
    </source>
</evidence>
<dbReference type="GeneTree" id="ENSGT00950000183055"/>
<dbReference type="PANTHER" id="PTHR12365:SF8">
    <property type="entry name" value="PROTEIN SPROUTY HOMOLOG 2"/>
    <property type="match status" value="1"/>
</dbReference>
<dbReference type="GO" id="GO:0009953">
    <property type="term" value="P:dorsal/ventral pattern formation"/>
    <property type="evidence" value="ECO:0007669"/>
    <property type="project" value="Ensembl"/>
</dbReference>
<keyword evidence="10" id="KW-1185">Reference proteome</keyword>
<comment type="similarity">
    <text evidence="3">Belongs to the sprouty family.</text>
</comment>
<evidence type="ECO:0000256" key="8">
    <source>
        <dbReference type="SAM" id="MobiDB-lite"/>
    </source>
</evidence>
<reference evidence="9" key="3">
    <citation type="submission" date="2025-09" db="UniProtKB">
        <authorList>
            <consortium name="Ensembl"/>
        </authorList>
    </citation>
    <scope>IDENTIFICATION</scope>
</reference>
<evidence type="ECO:0000313" key="9">
    <source>
        <dbReference type="Ensembl" id="ENSTRUP00000087235.1"/>
    </source>
</evidence>
<evidence type="ECO:0000256" key="4">
    <source>
        <dbReference type="ARBA" id="ARBA00018854"/>
    </source>
</evidence>
<dbReference type="PANTHER" id="PTHR12365">
    <property type="entry name" value="SPROUTY"/>
    <property type="match status" value="1"/>
</dbReference>
<dbReference type="InterPro" id="IPR051192">
    <property type="entry name" value="Sprouty_domain"/>
</dbReference>
<dbReference type="GO" id="GO:0046580">
    <property type="term" value="P:negative regulation of Ras protein signal transduction"/>
    <property type="evidence" value="ECO:0007669"/>
    <property type="project" value="TreeGrafter"/>
</dbReference>
<evidence type="ECO:0000256" key="3">
    <source>
        <dbReference type="ARBA" id="ARBA00010964"/>
    </source>
</evidence>
<name>A0A674PNK6_TAKRU</name>
<sequence>MCCLLVFVSTLLPAQISVMICMVSFAWLVVKPSACPPQDFRCVPCQSERPFTPRMDHRSQNSSDGGGGRLSEGRPQAQPLQTQEPLSEPDLTDGQPPHTPAVLSLDQIEITGSSNEYTDGPVAARRSPAPEHQRPRSSPVTVPISRPGVDLETPGEKPNNLRNLPSLMQDGSRNPSTGGVPRVRSAEDPLSGVRISVGGSASGQRLLGDNQVIRTQPKRAELSSEELKPLNSPCEPVTALLGTGGSKIQGAHSKCKDCGRCRCPECSRPRTLPSCWMCGRRCVCSAQSAVEYITCVCCVKGLFYHCSSDDEDTCADKPFSCRQSHCCVRWSAVSLLSLLFPCLLCYLPAKGCVAVCQSCYDRVSRPGCRC</sequence>
<dbReference type="Proteomes" id="UP000005226">
    <property type="component" value="Chromosome 8"/>
</dbReference>
<dbReference type="OMA" id="TQSHCCV"/>
<dbReference type="FunCoup" id="A0A674PNK6">
    <property type="interactions" value="303"/>
</dbReference>
<accession>A0A674PNK6</accession>
<keyword evidence="5" id="KW-0217">Developmental protein</keyword>
<dbReference type="GO" id="GO:0060841">
    <property type="term" value="P:venous blood vessel development"/>
    <property type="evidence" value="ECO:0007669"/>
    <property type="project" value="Ensembl"/>
</dbReference>
<comment type="subcellular location">
    <subcellularLocation>
        <location evidence="2">Cytoplasm</location>
    </subcellularLocation>
    <subcellularLocation>
        <location evidence="1">Membrane</location>
    </subcellularLocation>
</comment>
<keyword evidence="6" id="KW-0963">Cytoplasm</keyword>
<dbReference type="InterPro" id="IPR007875">
    <property type="entry name" value="Sprouty"/>
</dbReference>
<reference evidence="9 10" key="1">
    <citation type="journal article" date="2011" name="Genome Biol. Evol.">
        <title>Integration of the genetic map and genome assembly of fugu facilitates insights into distinct features of genome evolution in teleosts and mammals.</title>
        <authorList>
            <person name="Kai W."/>
            <person name="Kikuchi K."/>
            <person name="Tohari S."/>
            <person name="Chew A.K."/>
            <person name="Tay A."/>
            <person name="Fujiwara A."/>
            <person name="Hosoya S."/>
            <person name="Suetake H."/>
            <person name="Naruse K."/>
            <person name="Brenner S."/>
            <person name="Suzuki Y."/>
            <person name="Venkatesh B."/>
        </authorList>
    </citation>
    <scope>NUCLEOTIDE SEQUENCE [LARGE SCALE GENOMIC DNA]</scope>
</reference>
<organism evidence="9 10">
    <name type="scientific">Takifugu rubripes</name>
    <name type="common">Japanese pufferfish</name>
    <name type="synonym">Fugu rubripes</name>
    <dbReference type="NCBI Taxonomy" id="31033"/>
    <lineage>
        <taxon>Eukaryota</taxon>
        <taxon>Metazoa</taxon>
        <taxon>Chordata</taxon>
        <taxon>Craniata</taxon>
        <taxon>Vertebrata</taxon>
        <taxon>Euteleostomi</taxon>
        <taxon>Actinopterygii</taxon>
        <taxon>Neopterygii</taxon>
        <taxon>Teleostei</taxon>
        <taxon>Neoteleostei</taxon>
        <taxon>Acanthomorphata</taxon>
        <taxon>Eupercaria</taxon>
        <taxon>Tetraodontiformes</taxon>
        <taxon>Tetradontoidea</taxon>
        <taxon>Tetraodontidae</taxon>
        <taxon>Takifugu</taxon>
    </lineage>
</organism>
<dbReference type="GO" id="GO:0048513">
    <property type="term" value="P:animal organ development"/>
    <property type="evidence" value="ECO:0007669"/>
    <property type="project" value="TreeGrafter"/>
</dbReference>
<evidence type="ECO:0000256" key="6">
    <source>
        <dbReference type="ARBA" id="ARBA00022490"/>
    </source>
</evidence>
<dbReference type="Ensembl" id="ENSTRUT00000072359.1">
    <property type="protein sequence ID" value="ENSTRUP00000087235.1"/>
    <property type="gene ID" value="ENSTRUG00000031524.1"/>
</dbReference>
<evidence type="ECO:0000313" key="10">
    <source>
        <dbReference type="Proteomes" id="UP000005226"/>
    </source>
</evidence>